<dbReference type="OrthoDB" id="9768393at2"/>
<keyword evidence="7" id="KW-0472">Membrane</keyword>
<dbReference type="PANTHER" id="PTHR47529">
    <property type="entry name" value="PEPTIDYL-PROLYL CIS-TRANS ISOMERASE D"/>
    <property type="match status" value="1"/>
</dbReference>
<evidence type="ECO:0000256" key="9">
    <source>
        <dbReference type="ARBA" id="ARBA00030642"/>
    </source>
</evidence>
<dbReference type="GO" id="GO:0005886">
    <property type="term" value="C:plasma membrane"/>
    <property type="evidence" value="ECO:0007669"/>
    <property type="project" value="UniProtKB-SubCell"/>
</dbReference>
<evidence type="ECO:0000256" key="13">
    <source>
        <dbReference type="ARBA" id="ARBA00042775"/>
    </source>
</evidence>
<dbReference type="Gene3D" id="3.10.50.40">
    <property type="match status" value="1"/>
</dbReference>
<comment type="similarity">
    <text evidence="11">Belongs to the PpiD chaperone family.</text>
</comment>
<dbReference type="EMBL" id="FOCF01000005">
    <property type="protein sequence ID" value="SEN20770.1"/>
    <property type="molecule type" value="Genomic_DNA"/>
</dbReference>
<organism evidence="16 17">
    <name type="scientific">Sphingomonas gellani</name>
    <dbReference type="NCBI Taxonomy" id="1166340"/>
    <lineage>
        <taxon>Bacteria</taxon>
        <taxon>Pseudomonadati</taxon>
        <taxon>Pseudomonadota</taxon>
        <taxon>Alphaproteobacteria</taxon>
        <taxon>Sphingomonadales</taxon>
        <taxon>Sphingomonadaceae</taxon>
        <taxon>Sphingomonas</taxon>
    </lineage>
</organism>
<comment type="subcellular location">
    <subcellularLocation>
        <location evidence="1">Cell inner membrane</location>
        <topology evidence="1">Single-pass type II membrane protein</topology>
        <orientation evidence="1">Periplasmic side</orientation>
    </subcellularLocation>
</comment>
<evidence type="ECO:0000256" key="3">
    <source>
        <dbReference type="ARBA" id="ARBA00022475"/>
    </source>
</evidence>
<evidence type="ECO:0000256" key="4">
    <source>
        <dbReference type="ARBA" id="ARBA00022519"/>
    </source>
</evidence>
<dbReference type="STRING" id="1166340.SAMN05192583_2237"/>
<keyword evidence="17" id="KW-1185">Reference proteome</keyword>
<gene>
    <name evidence="16" type="ORF">SAMN05192583_2237</name>
</gene>
<dbReference type="InterPro" id="IPR000297">
    <property type="entry name" value="PPIase_PpiC"/>
</dbReference>
<reference evidence="17" key="1">
    <citation type="submission" date="2016-10" db="EMBL/GenBank/DDBJ databases">
        <authorList>
            <person name="Varghese N."/>
            <person name="Submissions S."/>
        </authorList>
    </citation>
    <scope>NUCLEOTIDE SEQUENCE [LARGE SCALE GENOMIC DNA]</scope>
    <source>
        <strain evidence="17">S6-262</strain>
    </source>
</reference>
<dbReference type="Pfam" id="PF13145">
    <property type="entry name" value="Rotamase_2"/>
    <property type="match status" value="1"/>
</dbReference>
<evidence type="ECO:0000256" key="8">
    <source>
        <dbReference type="ARBA" id="ARBA00023186"/>
    </source>
</evidence>
<evidence type="ECO:0000256" key="11">
    <source>
        <dbReference type="ARBA" id="ARBA00038408"/>
    </source>
</evidence>
<evidence type="ECO:0000259" key="15">
    <source>
        <dbReference type="PROSITE" id="PS50198"/>
    </source>
</evidence>
<dbReference type="InterPro" id="IPR052029">
    <property type="entry name" value="PpiD_chaperone"/>
</dbReference>
<dbReference type="PANTHER" id="PTHR47529:SF1">
    <property type="entry name" value="PERIPLASMIC CHAPERONE PPID"/>
    <property type="match status" value="1"/>
</dbReference>
<evidence type="ECO:0000256" key="7">
    <source>
        <dbReference type="ARBA" id="ARBA00023136"/>
    </source>
</evidence>
<accession>A0A1H8EN17</accession>
<dbReference type="Pfam" id="PF13624">
    <property type="entry name" value="SurA_N_3"/>
    <property type="match status" value="1"/>
</dbReference>
<dbReference type="Proteomes" id="UP000199206">
    <property type="component" value="Unassembled WGS sequence"/>
</dbReference>
<dbReference type="SUPFAM" id="SSF54534">
    <property type="entry name" value="FKBP-like"/>
    <property type="match status" value="1"/>
</dbReference>
<keyword evidence="8" id="KW-0143">Chaperone</keyword>
<protein>
    <recommendedName>
        <fullName evidence="2">Parvulin-like PPIase</fullName>
    </recommendedName>
    <alternativeName>
        <fullName evidence="9">Peptidyl-prolyl cis-trans isomerase plp</fullName>
    </alternativeName>
    <alternativeName>
        <fullName evidence="12">Periplasmic chaperone PpiD</fullName>
    </alternativeName>
    <alternativeName>
        <fullName evidence="13">Periplasmic folding chaperone</fullName>
    </alternativeName>
    <alternativeName>
        <fullName evidence="10">Rotamase plp</fullName>
    </alternativeName>
</protein>
<dbReference type="GO" id="GO:0003755">
    <property type="term" value="F:peptidyl-prolyl cis-trans isomerase activity"/>
    <property type="evidence" value="ECO:0007669"/>
    <property type="project" value="UniProtKB-KW"/>
</dbReference>
<dbReference type="Gene3D" id="1.10.4030.10">
    <property type="entry name" value="Porin chaperone SurA, peptide-binding domain"/>
    <property type="match status" value="1"/>
</dbReference>
<dbReference type="InterPro" id="IPR046357">
    <property type="entry name" value="PPIase_dom_sf"/>
</dbReference>
<proteinExistence type="inferred from homology"/>
<evidence type="ECO:0000256" key="2">
    <source>
        <dbReference type="ARBA" id="ARBA00018370"/>
    </source>
</evidence>
<evidence type="ECO:0000256" key="10">
    <source>
        <dbReference type="ARBA" id="ARBA00031484"/>
    </source>
</evidence>
<keyword evidence="4" id="KW-0997">Cell inner membrane</keyword>
<dbReference type="RefSeq" id="WP_093665789.1">
    <property type="nucleotide sequence ID" value="NZ_FOCF01000005.1"/>
</dbReference>
<feature type="domain" description="PpiC" evidence="15">
    <location>
        <begin position="272"/>
        <end position="361"/>
    </location>
</feature>
<evidence type="ECO:0000256" key="12">
    <source>
        <dbReference type="ARBA" id="ARBA00040743"/>
    </source>
</evidence>
<keyword evidence="3" id="KW-1003">Cell membrane</keyword>
<dbReference type="PROSITE" id="PS50198">
    <property type="entry name" value="PPIC_PPIASE_2"/>
    <property type="match status" value="1"/>
</dbReference>
<dbReference type="AlphaFoldDB" id="A0A1H8EN17"/>
<dbReference type="InterPro" id="IPR027304">
    <property type="entry name" value="Trigger_fact/SurA_dom_sf"/>
</dbReference>
<keyword evidence="5" id="KW-0812">Transmembrane</keyword>
<evidence type="ECO:0000256" key="14">
    <source>
        <dbReference type="PROSITE-ProRule" id="PRU00278"/>
    </source>
</evidence>
<evidence type="ECO:0000256" key="6">
    <source>
        <dbReference type="ARBA" id="ARBA00022989"/>
    </source>
</evidence>
<dbReference type="SUPFAM" id="SSF109998">
    <property type="entry name" value="Triger factor/SurA peptide-binding domain-like"/>
    <property type="match status" value="1"/>
</dbReference>
<keyword evidence="6" id="KW-1133">Transmembrane helix</keyword>
<sequence length="648" mass="66654">MLGFFRRIINSRLGVIITLGVLAVIAIAFAAGDVTGLRTTGMGGLSGNSVAKVGGTGIGVAELRSRVQAELDSIRQQQPSVNVGEYIAQGGLDANLDQLVTGVAFEQFAAKQGMVVSKRSVDGQLASIPGLQGPNGKFDPATYQRLLADRHLTDAGVRADIARQMIAQQLILPVQGATQVPDQVAVPYASLLLERREGLVGMIPDAAGGTGAAPTDAEVATFYKRNANRYTVAERRQVRYAVVTPDAVKARAAPTDAEIATAYSADKTRFAATQKRTVEQVIALDQATANTIANKVRGGASLADAARSAGLEASTQAGVTKAAYAGATAPAVADAVFAAAKGALVGPVRAPIGWAVARVTATQDVAGKTLDQARGELVEEVSKRKTNDALASMRDAIDGALGRNATFDEVVADQKLSPQTTPALVANGSDPLNPGFKPTPVLAPVLQAAFQAEEGDDPQIVPTGPDGSFAVVALGRVIRAAPRPLAEIRSAVARDFATDRAHRAAHQIANGLLEKVKSGMPLAQALAAARLPAPRPAAATRAQLGANPGAVPPALALMFSMAQGTAKMLEVPQVGWAIVRLNSVTPADATKQPAVVAAARGDLARNAGRELAEQFARAVRTTVGVKIDAGAVARLKADLTGANGSGAN</sequence>
<evidence type="ECO:0000256" key="1">
    <source>
        <dbReference type="ARBA" id="ARBA00004382"/>
    </source>
</evidence>
<keyword evidence="14" id="KW-0697">Rotamase</keyword>
<keyword evidence="14 16" id="KW-0413">Isomerase</keyword>
<evidence type="ECO:0000313" key="16">
    <source>
        <dbReference type="EMBL" id="SEN20770.1"/>
    </source>
</evidence>
<name>A0A1H8EN17_9SPHN</name>
<evidence type="ECO:0000256" key="5">
    <source>
        <dbReference type="ARBA" id="ARBA00022692"/>
    </source>
</evidence>
<evidence type="ECO:0000313" key="17">
    <source>
        <dbReference type="Proteomes" id="UP000199206"/>
    </source>
</evidence>